<reference evidence="3" key="1">
    <citation type="submission" date="2015-12" db="EMBL/GenBank/DDBJ databases">
        <authorList>
            <person name="Shamseldin A."/>
            <person name="Moawad H."/>
            <person name="Abd El-Rahim W.M."/>
            <person name="Sadowsky M.J."/>
        </authorList>
    </citation>
    <scope>NUCLEOTIDE SEQUENCE [LARGE SCALE GENOMIC DNA]</scope>
    <source>
        <strain evidence="3">2538-88</strain>
    </source>
</reference>
<dbReference type="InterPro" id="IPR052564">
    <property type="entry name" value="N-acetyltrans/Recomb-assoc"/>
</dbReference>
<accession>A0A151KUX0</accession>
<dbReference type="SUPFAM" id="SSF55729">
    <property type="entry name" value="Acyl-CoA N-acyltransferases (Nat)"/>
    <property type="match status" value="1"/>
</dbReference>
<dbReference type="InterPro" id="IPR000182">
    <property type="entry name" value="GNAT_dom"/>
</dbReference>
<dbReference type="PANTHER" id="PTHR43451:SF1">
    <property type="entry name" value="ACETYLTRANSFERASE"/>
    <property type="match status" value="1"/>
</dbReference>
<feature type="domain" description="N-acetyltransferase" evidence="1">
    <location>
        <begin position="2"/>
        <end position="154"/>
    </location>
</feature>
<dbReference type="AlphaFoldDB" id="A0A151KUX0"/>
<dbReference type="Gene3D" id="3.40.630.30">
    <property type="match status" value="1"/>
</dbReference>
<dbReference type="PANTHER" id="PTHR43451">
    <property type="entry name" value="ACETYLTRANSFERASE (GNAT) FAMILY PROTEIN"/>
    <property type="match status" value="1"/>
</dbReference>
<dbReference type="RefSeq" id="WP_061897749.1">
    <property type="nucleotide sequence ID" value="NZ_LOBR01000080.1"/>
</dbReference>
<gene>
    <name evidence="2" type="ORF">ATY37_20285</name>
</gene>
<dbReference type="InterPro" id="IPR016181">
    <property type="entry name" value="Acyl_CoA_acyltransferase"/>
</dbReference>
<dbReference type="Pfam" id="PF13673">
    <property type="entry name" value="Acetyltransf_10"/>
    <property type="match status" value="1"/>
</dbReference>
<dbReference type="PROSITE" id="PS51186">
    <property type="entry name" value="GNAT"/>
    <property type="match status" value="1"/>
</dbReference>
<protein>
    <submittedName>
        <fullName evidence="2">Acetyltransferase</fullName>
    </submittedName>
</protein>
<dbReference type="GO" id="GO:0016747">
    <property type="term" value="F:acyltransferase activity, transferring groups other than amino-acyl groups"/>
    <property type="evidence" value="ECO:0007669"/>
    <property type="project" value="InterPro"/>
</dbReference>
<sequence>MIEIRKYQESDAHDLWAIFYHTVRNVNLRDYSQAQVEAWAPDDFSSEIWQRKMNSLSPFVAEIDGKIVGYSDLQENGLIDHFFCHHEHQGQGVGRQLMEYVLRMGELQGITRFYSEVSITARPFYERFGFKVIQEQTIEVRGQKLCNFVMEKFS</sequence>
<name>A0A151KUX0_9VIBR</name>
<evidence type="ECO:0000313" key="2">
    <source>
        <dbReference type="EMBL" id="KYN84618.1"/>
    </source>
</evidence>
<evidence type="ECO:0000259" key="1">
    <source>
        <dbReference type="PROSITE" id="PS51186"/>
    </source>
</evidence>
<dbReference type="EMBL" id="LOBR01000080">
    <property type="protein sequence ID" value="KYN84618.1"/>
    <property type="molecule type" value="Genomic_DNA"/>
</dbReference>
<evidence type="ECO:0000313" key="3">
    <source>
        <dbReference type="Proteomes" id="UP000075346"/>
    </source>
</evidence>
<comment type="caution">
    <text evidence="2">The sequence shown here is derived from an EMBL/GenBank/DDBJ whole genome shotgun (WGS) entry which is preliminary data.</text>
</comment>
<organism evidence="2 3">
    <name type="scientific">Vibrio cidicii</name>
    <dbReference type="NCBI Taxonomy" id="1763883"/>
    <lineage>
        <taxon>Bacteria</taxon>
        <taxon>Pseudomonadati</taxon>
        <taxon>Pseudomonadota</taxon>
        <taxon>Gammaproteobacteria</taxon>
        <taxon>Vibrionales</taxon>
        <taxon>Vibrionaceae</taxon>
        <taxon>Vibrio</taxon>
    </lineage>
</organism>
<dbReference type="CDD" id="cd04301">
    <property type="entry name" value="NAT_SF"/>
    <property type="match status" value="1"/>
</dbReference>
<proteinExistence type="predicted"/>
<dbReference type="Proteomes" id="UP000075346">
    <property type="component" value="Unassembled WGS sequence"/>
</dbReference>